<protein>
    <submittedName>
        <fullName evidence="2">Uncharacterized protein</fullName>
    </submittedName>
</protein>
<evidence type="ECO:0000313" key="2">
    <source>
        <dbReference type="EMBL" id="PWN39532.1"/>
    </source>
</evidence>
<proteinExistence type="predicted"/>
<keyword evidence="3" id="KW-1185">Reference proteome</keyword>
<sequence length="87" mass="9326">MSPSTEAMGQAAVILSSHQVALAQLGQPRITGKVVRKKSLTVQLEEEKILEASLANFANLKLPQAPATRAPSQMPSSDVPRQFGRES</sequence>
<dbReference type="RefSeq" id="XP_025366692.1">
    <property type="nucleotide sequence ID" value="XM_025516480.1"/>
</dbReference>
<dbReference type="InParanoid" id="A0A316VPT5"/>
<organism evidence="2 3">
    <name type="scientific">Ceraceosorus guamensis</name>
    <dbReference type="NCBI Taxonomy" id="1522189"/>
    <lineage>
        <taxon>Eukaryota</taxon>
        <taxon>Fungi</taxon>
        <taxon>Dikarya</taxon>
        <taxon>Basidiomycota</taxon>
        <taxon>Ustilaginomycotina</taxon>
        <taxon>Exobasidiomycetes</taxon>
        <taxon>Ceraceosorales</taxon>
        <taxon>Ceraceosoraceae</taxon>
        <taxon>Ceraceosorus</taxon>
    </lineage>
</organism>
<dbReference type="Proteomes" id="UP000245783">
    <property type="component" value="Unassembled WGS sequence"/>
</dbReference>
<reference evidence="2 3" key="1">
    <citation type="journal article" date="2018" name="Mol. Biol. Evol.">
        <title>Broad Genomic Sampling Reveals a Smut Pathogenic Ancestry of the Fungal Clade Ustilaginomycotina.</title>
        <authorList>
            <person name="Kijpornyongpan T."/>
            <person name="Mondo S.J."/>
            <person name="Barry K."/>
            <person name="Sandor L."/>
            <person name="Lee J."/>
            <person name="Lipzen A."/>
            <person name="Pangilinan J."/>
            <person name="LaButti K."/>
            <person name="Hainaut M."/>
            <person name="Henrissat B."/>
            <person name="Grigoriev I.V."/>
            <person name="Spatafora J.W."/>
            <person name="Aime M.C."/>
        </authorList>
    </citation>
    <scope>NUCLEOTIDE SEQUENCE [LARGE SCALE GENOMIC DNA]</scope>
    <source>
        <strain evidence="2 3">MCA 4658</strain>
    </source>
</reference>
<dbReference type="AlphaFoldDB" id="A0A316VPT5"/>
<accession>A0A316VPT5</accession>
<dbReference type="OrthoDB" id="10552003at2759"/>
<name>A0A316VPT5_9BASI</name>
<dbReference type="GeneID" id="37038350"/>
<dbReference type="EMBL" id="KZ819460">
    <property type="protein sequence ID" value="PWN39532.1"/>
    <property type="molecule type" value="Genomic_DNA"/>
</dbReference>
<evidence type="ECO:0000256" key="1">
    <source>
        <dbReference type="SAM" id="MobiDB-lite"/>
    </source>
</evidence>
<evidence type="ECO:0000313" key="3">
    <source>
        <dbReference type="Proteomes" id="UP000245783"/>
    </source>
</evidence>
<gene>
    <name evidence="2" type="ORF">IE81DRAFT_350075</name>
</gene>
<feature type="region of interest" description="Disordered" evidence="1">
    <location>
        <begin position="65"/>
        <end position="87"/>
    </location>
</feature>